<dbReference type="AlphaFoldDB" id="A0AAD8PQY9"/>
<proteinExistence type="predicted"/>
<keyword evidence="4" id="KW-1185">Reference proteome</keyword>
<reference evidence="3" key="1">
    <citation type="submission" date="2021-06" db="EMBL/GenBank/DDBJ databases">
        <title>Comparative genomics, transcriptomics and evolutionary studies reveal genomic signatures of adaptation to plant cell wall in hemibiotrophic fungi.</title>
        <authorList>
            <consortium name="DOE Joint Genome Institute"/>
            <person name="Baroncelli R."/>
            <person name="Diaz J.F."/>
            <person name="Benocci T."/>
            <person name="Peng M."/>
            <person name="Battaglia E."/>
            <person name="Haridas S."/>
            <person name="Andreopoulos W."/>
            <person name="Labutti K."/>
            <person name="Pangilinan J."/>
            <person name="Floch G.L."/>
            <person name="Makela M.R."/>
            <person name="Henrissat B."/>
            <person name="Grigoriev I.V."/>
            <person name="Crouch J.A."/>
            <person name="De Vries R.P."/>
            <person name="Sukno S.A."/>
            <person name="Thon M.R."/>
        </authorList>
    </citation>
    <scope>NUCLEOTIDE SEQUENCE</scope>
    <source>
        <strain evidence="3">CBS 125086</strain>
    </source>
</reference>
<evidence type="ECO:0000256" key="1">
    <source>
        <dbReference type="SAM" id="MobiDB-lite"/>
    </source>
</evidence>
<dbReference type="Proteomes" id="UP001230504">
    <property type="component" value="Unassembled WGS sequence"/>
</dbReference>
<feature type="region of interest" description="Disordered" evidence="1">
    <location>
        <begin position="559"/>
        <end position="587"/>
    </location>
</feature>
<name>A0AAD8PQY9_9PEZI</name>
<evidence type="ECO:0000313" key="4">
    <source>
        <dbReference type="Proteomes" id="UP001230504"/>
    </source>
</evidence>
<feature type="compositionally biased region" description="Polar residues" evidence="1">
    <location>
        <begin position="222"/>
        <end position="256"/>
    </location>
</feature>
<feature type="compositionally biased region" description="Basic and acidic residues" evidence="1">
    <location>
        <begin position="259"/>
        <end position="268"/>
    </location>
</feature>
<dbReference type="InterPro" id="IPR054464">
    <property type="entry name" value="ULD_fung"/>
</dbReference>
<feature type="compositionally biased region" description="Low complexity" evidence="1">
    <location>
        <begin position="657"/>
        <end position="673"/>
    </location>
</feature>
<accession>A0AAD8PQY9</accession>
<dbReference type="EMBL" id="JAHLJV010000072">
    <property type="protein sequence ID" value="KAK1574666.1"/>
    <property type="molecule type" value="Genomic_DNA"/>
</dbReference>
<feature type="region of interest" description="Disordered" evidence="1">
    <location>
        <begin position="641"/>
        <end position="673"/>
    </location>
</feature>
<comment type="caution">
    <text evidence="3">The sequence shown here is derived from an EMBL/GenBank/DDBJ whole genome shotgun (WGS) entry which is preliminary data.</text>
</comment>
<organism evidence="3 4">
    <name type="scientific">Colletotrichum navitas</name>
    <dbReference type="NCBI Taxonomy" id="681940"/>
    <lineage>
        <taxon>Eukaryota</taxon>
        <taxon>Fungi</taxon>
        <taxon>Dikarya</taxon>
        <taxon>Ascomycota</taxon>
        <taxon>Pezizomycotina</taxon>
        <taxon>Sordariomycetes</taxon>
        <taxon>Hypocreomycetidae</taxon>
        <taxon>Glomerellales</taxon>
        <taxon>Glomerellaceae</taxon>
        <taxon>Colletotrichum</taxon>
        <taxon>Colletotrichum graminicola species complex</taxon>
    </lineage>
</organism>
<evidence type="ECO:0000259" key="2">
    <source>
        <dbReference type="Pfam" id="PF22893"/>
    </source>
</evidence>
<dbReference type="RefSeq" id="XP_060410162.1">
    <property type="nucleotide sequence ID" value="XM_060560288.1"/>
</dbReference>
<dbReference type="GeneID" id="85444528"/>
<gene>
    <name evidence="3" type="ORF">LY79DRAFT_582799</name>
</gene>
<dbReference type="Pfam" id="PF22893">
    <property type="entry name" value="ULD_2"/>
    <property type="match status" value="1"/>
</dbReference>
<feature type="domain" description="Ubiquitin-like" evidence="2">
    <location>
        <begin position="433"/>
        <end position="523"/>
    </location>
</feature>
<evidence type="ECO:0000313" key="3">
    <source>
        <dbReference type="EMBL" id="KAK1574666.1"/>
    </source>
</evidence>
<protein>
    <recommendedName>
        <fullName evidence="2">Ubiquitin-like domain-containing protein</fullName>
    </recommendedName>
</protein>
<sequence>MNDLLCKMATSPDMAGIASLGCQLATKLVAYAIGTSESLSAIPFLVEDIFATATALGELREFLASDAGAASPVYKRAGREAIEDLATRCGKVYTTIIRTIYRASLSAKVVEGVDFEALGPQDLKPSRLIAVKANMKWEMISDAVDDCRDQLRWLKPSLLLHLQVANIAHLQTTFRAPGSFDDELASRALAIRMLMRKVAATKSIVKVAERKERLALSDKSDTMSVTSDAPSSNGDDSNDDTASWKSGKTAKDSTVPSIRGDKTVEKADVPPVSNSIAPPPPPHVFPTSIWHQPRNGGPDAGPVEIKLLAPKPRFPVKVFKSMGKWVKGLFRRKTTPCLDDVELEATILRHGPFYDQMAFEPNMLRRELKRILKRRSDTSNDALVPQDSQLRSAVSNALLRAQKKDGRVRQLITVDLTTQTDVAVVFMSVKPALEPIHMTDVLGRKYDLPYEMCRTVQVSSLPKMACVDHGARMCIRDRFRDVNRLWSIVRDGAFEVVDECDTVIIPEAWATTIKPGAVVKMRVSAFSDSGKIFTHVNQGCEPLTWAEPLGRPACYRPPGMPPHMGPRNFPPPSRPLPGMSRPPPRPPTQPFIVSTAQKAAAGYELGFEPDFGPPLTREEDLGEERKDLGAWVALWTNATDTNFTTDSGEIPSYDDASSICSGSSSSSSEEIVD</sequence>
<feature type="region of interest" description="Disordered" evidence="1">
    <location>
        <begin position="216"/>
        <end position="280"/>
    </location>
</feature>